<evidence type="ECO:0000256" key="1">
    <source>
        <dbReference type="ARBA" id="ARBA00022741"/>
    </source>
</evidence>
<keyword evidence="3" id="KW-0347">Helicase</keyword>
<feature type="compositionally biased region" description="Polar residues" evidence="5">
    <location>
        <begin position="1728"/>
        <end position="1747"/>
    </location>
</feature>
<dbReference type="HOGENOM" id="CLU_002305_2_0_1"/>
<dbReference type="GO" id="GO:0004386">
    <property type="term" value="F:helicase activity"/>
    <property type="evidence" value="ECO:0007669"/>
    <property type="project" value="UniProtKB-KW"/>
</dbReference>
<evidence type="ECO:0000256" key="2">
    <source>
        <dbReference type="ARBA" id="ARBA00022801"/>
    </source>
</evidence>
<dbReference type="GO" id="GO:0003676">
    <property type="term" value="F:nucleic acid binding"/>
    <property type="evidence" value="ECO:0007669"/>
    <property type="project" value="InterPro"/>
</dbReference>
<dbReference type="EMBL" id="AZNH01000024">
    <property type="protein sequence ID" value="KID86052.1"/>
    <property type="molecule type" value="Genomic_DNA"/>
</dbReference>
<dbReference type="GO" id="GO:0016787">
    <property type="term" value="F:hydrolase activity"/>
    <property type="evidence" value="ECO:0007669"/>
    <property type="project" value="UniProtKB-KW"/>
</dbReference>
<sequence length="1793" mass="200473">MSDGQCKEGETELLLWYKSLSPLRVDIVDHFSGNELFAIHGDSLIFHCITDARVDFTNGFQLLHAIYAVEAFLTNLKRRGCNFHIVWFADQEELCVPKDVSDALASGYRLARAIVIKHLEHAIGVAETGESTISFQFESMQGDAFQEYLTHNAIHFFLCLDGQDIDRKSGANTIQFVKVIQYLSLKGYSVALINNIEFVSSKVHASICSPSLSGGHVWVDQMPRTPRIPIKGIAEMEASRGTRLSICSPWEDGEPLSGRDMVCLTAISNTLLVDSGNDMRDCIVAYIIHLSLLRRLDLSQRACKEAPLGKVQQSCLDKFFASFSNICTSVVENMSFKERWDVFDLVDGRILRQILGRLQVLALPGCITAEVDKFAALVYQLTHVDVSGSIPQGRCRKNAKNIAIHTGQNMSPLLLPFSHPALDDFLAPVNMSTAVSNDSQVTTKVFEELSHWHNARVPIDPRNKIRPKGYFAKRRNQMLIASTIAYSASLVNSAGKAIHLETIVSTPEGKSGSNEGKDKIRGVVSGSSQRASHKHNSKKAAQCSGRQNALEEAQRIQAEKMKSKASASMLAWIERSREFETEMNLDSRCPKVVKYLAGLSSSQDMAAVRGEVTLYLCNSIALMILDARKKGTRMPEMGLLAILWSKLVEISTFPVSQEGAALFNLLAKAVTMPTAMVPDTALKGRKLPFASITSALGDQLRIPVDSLEFQLTHCGPYMERGFDSTPDPRVPFSPDAWQRRVLDAIDANKSLFVVAPTSAGKTFISFYAMKKVLQSNDDDVIVYVAPTKALVNQIAAEVQARFSKAYSTPGRSVWAVHTRDYRINNPTGCQVLITVPHMLQIMLLAPSNARTANSWSLRVKRIIFDEVHCIGQSEEGVIWEQLLLLAPCPIIALPATVGNPMEFGAWLERSEKAKGHELETIVHPHRYSDLRKFIYHPTKDQVFRGLGPTEGLSIPGLDEEQHEMSSFTGIHPVASLINRNRSTINDIKFEARDCFVLWQCMMKHQSKPFPLNDALNPQNALPAIVKKHDVVCWETALKQALFVWMKDTSSPFSSVRSDLQSPIIQRHLSTRDEASNLSTCEPSNTDVKPNSKKPSLLASALQLLVDLHCHGALPAILFNYDRQYCEKIISVVEKELTLAESHWKASNLEWKKKLAEYEKWKKIHGKRKDRMSLSSQDGLCKKDMVEETANQDVSVWESFDPEAILDMFSFADRTKLLDSEFDDIIVSLKKANLKPGIIDALRRGMGVHHAGMNRQYRQVVEMLFRKGFLRVVVATGTLALGINMPCKTVVFFGDSVFLTALNYNQAAGRAGRRGFDLLGNVVFVGMTPQRVFEIMSSRLPDLHGQFPLSTTLVLRLLGLLHHTANSEYAVKAIRSIQSQTRLYLGGLSDQMTIRHHLRFSIEYLRRQHLLSHTGAPLNFAGLVGHLYFTENAVFAFHSLLKGGYFYELCRTLHQKPQELLLEFVLVLAHLFCRIPLRLGSDEPTEDKIHRSPSLVILPPLPKRAETILHEHNNKTLHIFRNYVSSFIDQYLDGQPDNQLPFTKLKVQGTKGRDALSIIDHLPPTKLCSPFAALSGFTDDFQSIHDLCTTVRDGVFLEESGVPYIPIHPNDDARIPWNAYIYDFFKHGDMEALVRDNGIKGGDVWFHLKDFSLILATIVTSLTNFFQLGSSTGDAAVMDVQNFSDVLPSDTGDEYASEARDDVDQGAPQHPVPLSAKKKKVVLADSWDDNLSSGSSQDENTPSIQPSKRYSVPPMEQVSTPNWQNDEEESLKLVLTAFQQLQLQFNEVFKRVWA</sequence>
<gene>
    <name evidence="8" type="ORF">MGU_06744</name>
</gene>
<dbReference type="SMART" id="SM00490">
    <property type="entry name" value="HELICc"/>
    <property type="match status" value="1"/>
</dbReference>
<dbReference type="Pfam" id="PF23002">
    <property type="entry name" value="PIN-like_DDX60"/>
    <property type="match status" value="1"/>
</dbReference>
<evidence type="ECO:0000256" key="4">
    <source>
        <dbReference type="ARBA" id="ARBA00022840"/>
    </source>
</evidence>
<dbReference type="InterPro" id="IPR059032">
    <property type="entry name" value="WHD_DDX60"/>
</dbReference>
<dbReference type="SMART" id="SM00487">
    <property type="entry name" value="DEXDc"/>
    <property type="match status" value="1"/>
</dbReference>
<keyword evidence="2" id="KW-0378">Hydrolase</keyword>
<dbReference type="InterPro" id="IPR027417">
    <property type="entry name" value="P-loop_NTPase"/>
</dbReference>
<organism evidence="8 9">
    <name type="scientific">Metarhizium guizhouense (strain ARSEF 977)</name>
    <dbReference type="NCBI Taxonomy" id="1276136"/>
    <lineage>
        <taxon>Eukaryota</taxon>
        <taxon>Fungi</taxon>
        <taxon>Dikarya</taxon>
        <taxon>Ascomycota</taxon>
        <taxon>Pezizomycotina</taxon>
        <taxon>Sordariomycetes</taxon>
        <taxon>Hypocreomycetidae</taxon>
        <taxon>Hypocreales</taxon>
        <taxon>Clavicipitaceae</taxon>
        <taxon>Metarhizium</taxon>
    </lineage>
</organism>
<dbReference type="CDD" id="cd18025">
    <property type="entry name" value="DEXHc_DDX60"/>
    <property type="match status" value="1"/>
</dbReference>
<dbReference type="Pfam" id="PF00271">
    <property type="entry name" value="Helicase_C"/>
    <property type="match status" value="1"/>
</dbReference>
<feature type="domain" description="Helicase C-terminal" evidence="7">
    <location>
        <begin position="1188"/>
        <end position="1354"/>
    </location>
</feature>
<dbReference type="PANTHER" id="PTHR44533:SF4">
    <property type="entry name" value="DEAD_H RNA HELICASE, PUTATIVE-RELATED"/>
    <property type="match status" value="1"/>
</dbReference>
<feature type="region of interest" description="Disordered" evidence="5">
    <location>
        <begin position="506"/>
        <end position="546"/>
    </location>
</feature>
<dbReference type="InterPro" id="IPR052431">
    <property type="entry name" value="SKI2_subfamily_helicases"/>
</dbReference>
<feature type="domain" description="Helicase ATP-binding" evidence="6">
    <location>
        <begin position="742"/>
        <end position="915"/>
    </location>
</feature>
<name>A0A0B4H254_METGA</name>
<evidence type="ECO:0000256" key="3">
    <source>
        <dbReference type="ARBA" id="ARBA00022806"/>
    </source>
</evidence>
<dbReference type="PROSITE" id="PS51192">
    <property type="entry name" value="HELICASE_ATP_BIND_1"/>
    <property type="match status" value="1"/>
</dbReference>
<dbReference type="Pfam" id="PF26076">
    <property type="entry name" value="WHD_DDX60"/>
    <property type="match status" value="1"/>
</dbReference>
<evidence type="ECO:0000259" key="6">
    <source>
        <dbReference type="PROSITE" id="PS51192"/>
    </source>
</evidence>
<protein>
    <submittedName>
        <fullName evidence="8">DEAD-like helicase</fullName>
    </submittedName>
</protein>
<dbReference type="SUPFAM" id="SSF52540">
    <property type="entry name" value="P-loop containing nucleoside triphosphate hydrolases"/>
    <property type="match status" value="1"/>
</dbReference>
<comment type="caution">
    <text evidence="8">The sequence shown here is derived from an EMBL/GenBank/DDBJ whole genome shotgun (WGS) entry which is preliminary data.</text>
</comment>
<dbReference type="OrthoDB" id="2320933at2759"/>
<dbReference type="Pfam" id="PF00270">
    <property type="entry name" value="DEAD"/>
    <property type="match status" value="1"/>
</dbReference>
<dbReference type="InterPro" id="IPR014001">
    <property type="entry name" value="Helicase_ATP-bd"/>
</dbReference>
<feature type="region of interest" description="Disordered" evidence="5">
    <location>
        <begin position="1688"/>
        <end position="1713"/>
    </location>
</feature>
<dbReference type="PROSITE" id="PS51194">
    <property type="entry name" value="HELICASE_CTER"/>
    <property type="match status" value="1"/>
</dbReference>
<dbReference type="Proteomes" id="UP000031192">
    <property type="component" value="Unassembled WGS sequence"/>
</dbReference>
<dbReference type="Gene3D" id="3.40.50.300">
    <property type="entry name" value="P-loop containing nucleotide triphosphate hydrolases"/>
    <property type="match status" value="2"/>
</dbReference>
<dbReference type="GO" id="GO:0005524">
    <property type="term" value="F:ATP binding"/>
    <property type="evidence" value="ECO:0007669"/>
    <property type="project" value="UniProtKB-KW"/>
</dbReference>
<feature type="region of interest" description="Disordered" evidence="5">
    <location>
        <begin position="1728"/>
        <end position="1763"/>
    </location>
</feature>
<keyword evidence="1" id="KW-0547">Nucleotide-binding</keyword>
<dbReference type="InterPro" id="IPR011545">
    <property type="entry name" value="DEAD/DEAH_box_helicase_dom"/>
</dbReference>
<dbReference type="GO" id="GO:0005737">
    <property type="term" value="C:cytoplasm"/>
    <property type="evidence" value="ECO:0007669"/>
    <property type="project" value="TreeGrafter"/>
</dbReference>
<dbReference type="FunFam" id="3.40.50.300:FF:001039">
    <property type="entry name" value="ATP-dependent RNA helicase DDX60"/>
    <property type="match status" value="1"/>
</dbReference>
<evidence type="ECO:0000256" key="5">
    <source>
        <dbReference type="SAM" id="MobiDB-lite"/>
    </source>
</evidence>
<proteinExistence type="predicted"/>
<keyword evidence="4" id="KW-0067">ATP-binding</keyword>
<keyword evidence="9" id="KW-1185">Reference proteome</keyword>
<dbReference type="InterPro" id="IPR001650">
    <property type="entry name" value="Helicase_C-like"/>
</dbReference>
<dbReference type="PANTHER" id="PTHR44533">
    <property type="entry name" value="DEAD/H RNA HELICASE, PUTATIVE-RELATED"/>
    <property type="match status" value="1"/>
</dbReference>
<evidence type="ECO:0000313" key="8">
    <source>
        <dbReference type="EMBL" id="KID86052.1"/>
    </source>
</evidence>
<dbReference type="InterPro" id="IPR055124">
    <property type="entry name" value="PIN-like_DDX60"/>
</dbReference>
<reference evidence="8 9" key="1">
    <citation type="journal article" date="2014" name="Proc. Natl. Acad. Sci. U.S.A.">
        <title>Trajectory and genomic determinants of fungal-pathogen speciation and host adaptation.</title>
        <authorList>
            <person name="Hu X."/>
            <person name="Xiao G."/>
            <person name="Zheng P."/>
            <person name="Shang Y."/>
            <person name="Su Y."/>
            <person name="Zhang X."/>
            <person name="Liu X."/>
            <person name="Zhan S."/>
            <person name="St Leger R.J."/>
            <person name="Wang C."/>
        </authorList>
    </citation>
    <scope>NUCLEOTIDE SEQUENCE [LARGE SCALE GENOMIC DNA]</scope>
    <source>
        <strain evidence="8 9">ARSEF 977</strain>
    </source>
</reference>
<accession>A0A0B4H254</accession>
<evidence type="ECO:0000313" key="9">
    <source>
        <dbReference type="Proteomes" id="UP000031192"/>
    </source>
</evidence>
<evidence type="ECO:0000259" key="7">
    <source>
        <dbReference type="PROSITE" id="PS51194"/>
    </source>
</evidence>